<evidence type="ECO:0000256" key="1">
    <source>
        <dbReference type="ARBA" id="ARBA00022722"/>
    </source>
</evidence>
<dbReference type="InterPro" id="IPR033411">
    <property type="entry name" value="Ribonuclease_PIN"/>
</dbReference>
<accession>A0ABY6HXY8</accession>
<organism evidence="5 6">
    <name type="scientific">Candidatus Lokiarchaeum ossiferum</name>
    <dbReference type="NCBI Taxonomy" id="2951803"/>
    <lineage>
        <taxon>Archaea</taxon>
        <taxon>Promethearchaeati</taxon>
        <taxon>Promethearchaeota</taxon>
        <taxon>Promethearchaeia</taxon>
        <taxon>Promethearchaeales</taxon>
        <taxon>Promethearchaeaceae</taxon>
        <taxon>Candidatus Lokiarchaeum</taxon>
    </lineage>
</organism>
<keyword evidence="2" id="KW-0479">Metal-binding</keyword>
<dbReference type="CDD" id="cd09876">
    <property type="entry name" value="PIN_Nob1-like"/>
    <property type="match status" value="1"/>
</dbReference>
<evidence type="ECO:0000313" key="5">
    <source>
        <dbReference type="EMBL" id="UYP47727.1"/>
    </source>
</evidence>
<protein>
    <submittedName>
        <fullName evidence="5">Endoribonuclease Nob1</fullName>
        <ecNumber evidence="5">3.1.-.-</ecNumber>
    </submittedName>
</protein>
<evidence type="ECO:0000313" key="6">
    <source>
        <dbReference type="Proteomes" id="UP001208689"/>
    </source>
</evidence>
<reference evidence="5" key="1">
    <citation type="submission" date="2022-09" db="EMBL/GenBank/DDBJ databases">
        <title>Actin cytoskeleton and complex cell architecture in an #Asgard archaeon.</title>
        <authorList>
            <person name="Ponce Toledo R.I."/>
            <person name="Schleper C."/>
            <person name="Rodrigues Oliveira T."/>
            <person name="Wollweber F."/>
            <person name="Xu J."/>
            <person name="Rittmann S."/>
            <person name="Klingl A."/>
            <person name="Pilhofer M."/>
        </authorList>
    </citation>
    <scope>NUCLEOTIDE SEQUENCE</scope>
    <source>
        <strain evidence="5">B-35</strain>
    </source>
</reference>
<proteinExistence type="predicted"/>
<evidence type="ECO:0000259" key="4">
    <source>
        <dbReference type="Pfam" id="PF17146"/>
    </source>
</evidence>
<gene>
    <name evidence="5" type="ORF">NEF87_004012</name>
</gene>
<evidence type="ECO:0000256" key="2">
    <source>
        <dbReference type="ARBA" id="ARBA00022723"/>
    </source>
</evidence>
<name>A0ABY6HXY8_9ARCH</name>
<dbReference type="EC" id="3.1.-.-" evidence="5"/>
<dbReference type="EMBL" id="CP104013">
    <property type="protein sequence ID" value="UYP47727.1"/>
    <property type="molecule type" value="Genomic_DNA"/>
</dbReference>
<keyword evidence="6" id="KW-1185">Reference proteome</keyword>
<sequence>MIVWKIRNMNHSTGSLPSFNQFDIIVLDNTAFVSGFNLNLVTFQNPAIQMYITMDIYEEALKNPRSKQIIEIAEAQNILRIQNPTADSLSTVTTYATKTGDIGALSKPDQSIIGLCLDLKLDFAEKRIILMSDDYSVQNTCSALKIPIFKLHKKGIKKKIQWEIYCPQCFQVFPPNELGNLCDHCGAQLKRRRYRGKRRRI</sequence>
<evidence type="ECO:0000256" key="3">
    <source>
        <dbReference type="ARBA" id="ARBA00022801"/>
    </source>
</evidence>
<keyword evidence="3 5" id="KW-0378">Hydrolase</keyword>
<dbReference type="Gene3D" id="3.40.50.1010">
    <property type="entry name" value="5'-nuclease"/>
    <property type="match status" value="1"/>
</dbReference>
<dbReference type="GO" id="GO:0016787">
    <property type="term" value="F:hydrolase activity"/>
    <property type="evidence" value="ECO:0007669"/>
    <property type="project" value="UniProtKB-KW"/>
</dbReference>
<dbReference type="Pfam" id="PF17146">
    <property type="entry name" value="PIN_6"/>
    <property type="match status" value="1"/>
</dbReference>
<dbReference type="Proteomes" id="UP001208689">
    <property type="component" value="Chromosome"/>
</dbReference>
<dbReference type="PANTHER" id="PTHR12814">
    <property type="entry name" value="RNA-BINDING PROTEIN NOB1"/>
    <property type="match status" value="1"/>
</dbReference>
<keyword evidence="1" id="KW-0540">Nuclease</keyword>
<feature type="domain" description="Ribonuclease PIN" evidence="4">
    <location>
        <begin position="25"/>
        <end position="119"/>
    </location>
</feature>
<dbReference type="PANTHER" id="PTHR12814:SF2">
    <property type="entry name" value="RNA-BINDING PROTEIN NOB1"/>
    <property type="match status" value="1"/>
</dbReference>
<dbReference type="InterPro" id="IPR039907">
    <property type="entry name" value="NOB1"/>
</dbReference>